<dbReference type="Gene3D" id="1.10.238.200">
    <property type="entry name" value="Cullin, PONY binding domain"/>
    <property type="match status" value="1"/>
</dbReference>
<dbReference type="GO" id="GO:0032182">
    <property type="term" value="F:ubiquitin-like protein binding"/>
    <property type="evidence" value="ECO:0007669"/>
    <property type="project" value="TreeGrafter"/>
</dbReference>
<dbReference type="GO" id="GO:0000151">
    <property type="term" value="C:ubiquitin ligase complex"/>
    <property type="evidence" value="ECO:0007669"/>
    <property type="project" value="TreeGrafter"/>
</dbReference>
<dbReference type="GO" id="GO:0045116">
    <property type="term" value="P:protein neddylation"/>
    <property type="evidence" value="ECO:0007669"/>
    <property type="project" value="TreeGrafter"/>
</dbReference>
<keyword evidence="1" id="KW-0833">Ubl conjugation pathway</keyword>
<dbReference type="InterPro" id="IPR042460">
    <property type="entry name" value="DCN1-like_PONY"/>
</dbReference>
<dbReference type="GO" id="GO:0031624">
    <property type="term" value="F:ubiquitin conjugating enzyme binding"/>
    <property type="evidence" value="ECO:0007669"/>
    <property type="project" value="TreeGrafter"/>
</dbReference>
<name>A0A9P8QCZ6_WICPI</name>
<reference evidence="4" key="1">
    <citation type="journal article" date="2021" name="Open Biol.">
        <title>Shared evolutionary footprints suggest mitochondrial oxidative damage underlies multiple complex I losses in fungi.</title>
        <authorList>
            <person name="Schikora-Tamarit M.A."/>
            <person name="Marcet-Houben M."/>
            <person name="Nosek J."/>
            <person name="Gabaldon T."/>
        </authorList>
    </citation>
    <scope>NUCLEOTIDE SEQUENCE</scope>
    <source>
        <strain evidence="4">CBS2887</strain>
    </source>
</reference>
<comment type="caution">
    <text evidence="4">The sequence shown here is derived from an EMBL/GenBank/DDBJ whole genome shotgun (WGS) entry which is preliminary data.</text>
</comment>
<dbReference type="InterPro" id="IPR014764">
    <property type="entry name" value="DCN-prot"/>
</dbReference>
<evidence type="ECO:0000259" key="3">
    <source>
        <dbReference type="PROSITE" id="PS51229"/>
    </source>
</evidence>
<dbReference type="GO" id="GO:0097602">
    <property type="term" value="F:cullin family protein binding"/>
    <property type="evidence" value="ECO:0007669"/>
    <property type="project" value="TreeGrafter"/>
</dbReference>
<dbReference type="PANTHER" id="PTHR12281:SF31">
    <property type="entry name" value="DCN1-LIKE PROTEIN 3"/>
    <property type="match status" value="1"/>
</dbReference>
<dbReference type="InterPro" id="IPR005176">
    <property type="entry name" value="PONY_dom"/>
</dbReference>
<dbReference type="Proteomes" id="UP000774326">
    <property type="component" value="Unassembled WGS sequence"/>
</dbReference>
<comment type="function">
    <text evidence="2">Neddylation of cullins play an essential role in the regulation of SCF-type complexes activity.</text>
</comment>
<gene>
    <name evidence="4" type="ORF">WICPIJ_001720</name>
</gene>
<dbReference type="SUPFAM" id="SSF46934">
    <property type="entry name" value="UBA-like"/>
    <property type="match status" value="1"/>
</dbReference>
<evidence type="ECO:0000313" key="4">
    <source>
        <dbReference type="EMBL" id="KAH3687297.1"/>
    </source>
</evidence>
<dbReference type="PANTHER" id="PTHR12281">
    <property type="entry name" value="RP42 RELATED"/>
    <property type="match status" value="1"/>
</dbReference>
<dbReference type="Pfam" id="PF14555">
    <property type="entry name" value="UBA_4"/>
    <property type="match status" value="1"/>
</dbReference>
<organism evidence="4 5">
    <name type="scientific">Wickerhamomyces pijperi</name>
    <name type="common">Yeast</name>
    <name type="synonym">Pichia pijperi</name>
    <dbReference type="NCBI Taxonomy" id="599730"/>
    <lineage>
        <taxon>Eukaryota</taxon>
        <taxon>Fungi</taxon>
        <taxon>Dikarya</taxon>
        <taxon>Ascomycota</taxon>
        <taxon>Saccharomycotina</taxon>
        <taxon>Saccharomycetes</taxon>
        <taxon>Phaffomycetales</taxon>
        <taxon>Wickerhamomycetaceae</taxon>
        <taxon>Wickerhamomyces</taxon>
    </lineage>
</organism>
<dbReference type="AlphaFoldDB" id="A0A9P8QCZ6"/>
<dbReference type="Pfam" id="PF03556">
    <property type="entry name" value="Cullin_binding"/>
    <property type="match status" value="1"/>
</dbReference>
<dbReference type="Gene3D" id="1.10.238.10">
    <property type="entry name" value="EF-hand"/>
    <property type="match status" value="1"/>
</dbReference>
<reference evidence="4" key="2">
    <citation type="submission" date="2021-01" db="EMBL/GenBank/DDBJ databases">
        <authorList>
            <person name="Schikora-Tamarit M.A."/>
        </authorList>
    </citation>
    <scope>NUCLEOTIDE SEQUENCE</scope>
    <source>
        <strain evidence="4">CBS2887</strain>
    </source>
</reference>
<dbReference type="OrthoDB" id="27198at2759"/>
<dbReference type="InterPro" id="IPR009060">
    <property type="entry name" value="UBA-like_sf"/>
</dbReference>
<dbReference type="Gene3D" id="1.10.8.10">
    <property type="entry name" value="DNA helicase RuvA subunit, C-terminal domain"/>
    <property type="match status" value="1"/>
</dbReference>
<dbReference type="PROSITE" id="PS51229">
    <property type="entry name" value="DCUN1"/>
    <property type="match status" value="1"/>
</dbReference>
<dbReference type="EMBL" id="JAEUBG010000872">
    <property type="protein sequence ID" value="KAH3687297.1"/>
    <property type="molecule type" value="Genomic_DNA"/>
</dbReference>
<evidence type="ECO:0000313" key="5">
    <source>
        <dbReference type="Proteomes" id="UP000774326"/>
    </source>
</evidence>
<keyword evidence="5" id="KW-1185">Reference proteome</keyword>
<accession>A0A9P8QCZ6</accession>
<protein>
    <recommendedName>
        <fullName evidence="2">Defective in cullin neddylation protein</fullName>
    </recommendedName>
</protein>
<evidence type="ECO:0000256" key="2">
    <source>
        <dbReference type="RuleBase" id="RU410713"/>
    </source>
</evidence>
<proteinExistence type="predicted"/>
<feature type="domain" description="DCUN1" evidence="3">
    <location>
        <begin position="56"/>
        <end position="243"/>
    </location>
</feature>
<evidence type="ECO:0000256" key="1">
    <source>
        <dbReference type="ARBA" id="ARBA00022786"/>
    </source>
</evidence>
<sequence length="245" mass="28874">MSRSRNIQTQQLRDQFIDFTSTTAPIADHYLKGANYDLEVAINTYYRHSQTSANTRDNKPLNNIFNQYKDSTNPEIIGIDGTIKYIEDLGYQPEDKVVLALAEFLESPSVGVFERKKFILKWESAKVENIKTMKSYMKYLDVRLKTDQEYLKTVYQFTYAFVLDEGKKLLLDYWRLLLSEQYGDKLELWVAFLEKEGKKSVSKDVWNMFYLFLQDFVKDPQLENYDETAAWPSLIDEFVEDFKGI</sequence>